<dbReference type="EMBL" id="JARGYC010000075">
    <property type="protein sequence ID" value="MDF0603106.1"/>
    <property type="molecule type" value="Genomic_DNA"/>
</dbReference>
<dbReference type="RefSeq" id="WP_275569230.1">
    <property type="nucleotide sequence ID" value="NZ_JARGYC010000075.1"/>
</dbReference>
<evidence type="ECO:0000256" key="2">
    <source>
        <dbReference type="ARBA" id="ARBA00023235"/>
    </source>
</evidence>
<dbReference type="InterPro" id="IPR008183">
    <property type="entry name" value="Aldose_1/G6P_1-epimerase"/>
</dbReference>
<keyword evidence="2" id="KW-0413">Isomerase</keyword>
<dbReference type="GO" id="GO:0033499">
    <property type="term" value="P:galactose catabolic process via UDP-galactose, Leloir pathway"/>
    <property type="evidence" value="ECO:0007669"/>
    <property type="project" value="TreeGrafter"/>
</dbReference>
<dbReference type="PANTHER" id="PTHR10091:SF49">
    <property type="entry name" value="ALDOSE 1-EPIMERASE"/>
    <property type="match status" value="1"/>
</dbReference>
<protein>
    <submittedName>
        <fullName evidence="4">Galactose mutarotase</fullName>
    </submittedName>
</protein>
<dbReference type="AlphaFoldDB" id="A0AAE3NW43"/>
<evidence type="ECO:0000256" key="1">
    <source>
        <dbReference type="ARBA" id="ARBA00006206"/>
    </source>
</evidence>
<keyword evidence="3" id="KW-0119">Carbohydrate metabolism</keyword>
<dbReference type="Gene3D" id="2.70.98.10">
    <property type="match status" value="1"/>
</dbReference>
<dbReference type="GO" id="GO:0004034">
    <property type="term" value="F:aldose 1-epimerase activity"/>
    <property type="evidence" value="ECO:0007669"/>
    <property type="project" value="TreeGrafter"/>
</dbReference>
<accession>A0AAE3NW43</accession>
<dbReference type="PANTHER" id="PTHR10091">
    <property type="entry name" value="ALDOSE-1-EPIMERASE"/>
    <property type="match status" value="1"/>
</dbReference>
<dbReference type="GO" id="GO:0030246">
    <property type="term" value="F:carbohydrate binding"/>
    <property type="evidence" value="ECO:0007669"/>
    <property type="project" value="InterPro"/>
</dbReference>
<sequence>MADTVFGTTAAGETVHRLMLGSGELSVALLTHGAVMQDVRLAGVPHSLTVGSPEMAAYEDKMASCGALMGPVVNRITDATVEIDGQTYELEKNFLGKHTIHGGAAAFHHRVWEIVDQGPDHAELRLTLADGEGGLPGNRAFTALFEIRPPSTIRMTLRTETDAPTPVNLANHSYWRLDDAPTVKGHVLQVAADRYTPRNDDTELLPTGEIADVTGTRFDFRQGRELVDGAEGLIDNNLCLGDRRVPLRPVAWLTGQSGLRMEMATTEPGLQVFDGHILGLPFMGNDGAEYVPYAAVALEAQFWPDAPTHPNFPDITLRPGEDWEQITEWRFLKE</sequence>
<dbReference type="InterPro" id="IPR047215">
    <property type="entry name" value="Galactose_mutarotase-like"/>
</dbReference>
<dbReference type="InterPro" id="IPR014718">
    <property type="entry name" value="GH-type_carb-bd"/>
</dbReference>
<comment type="caution">
    <text evidence="4">The sequence shown here is derived from an EMBL/GenBank/DDBJ whole genome shotgun (WGS) entry which is preliminary data.</text>
</comment>
<dbReference type="CDD" id="cd09019">
    <property type="entry name" value="galactose_mutarotase_like"/>
    <property type="match status" value="1"/>
</dbReference>
<comment type="similarity">
    <text evidence="1">Belongs to the aldose epimerase family.</text>
</comment>
<dbReference type="InterPro" id="IPR011013">
    <property type="entry name" value="Gal_mutarotase_sf_dom"/>
</dbReference>
<evidence type="ECO:0000256" key="3">
    <source>
        <dbReference type="ARBA" id="ARBA00023277"/>
    </source>
</evidence>
<gene>
    <name evidence="4" type="ORF">P1J78_20360</name>
</gene>
<keyword evidence="5" id="KW-1185">Reference proteome</keyword>
<reference evidence="4" key="1">
    <citation type="submission" date="2023-03" db="EMBL/GenBank/DDBJ databases">
        <title>Multiphase analysis and comparison of six strains from genera Psychromarinibacter, Lutimaribacter, and Maritimibacter, including a novel species: Psychromarinibacter sediminicola sp. nov.</title>
        <authorList>
            <person name="Wang Y.-H."/>
            <person name="Ye M.-Q."/>
            <person name="Du Z.-J."/>
        </authorList>
    </citation>
    <scope>NUCLEOTIDE SEQUENCE</scope>
    <source>
        <strain evidence="4">C21-152</strain>
    </source>
</reference>
<dbReference type="Pfam" id="PF01263">
    <property type="entry name" value="Aldose_epim"/>
    <property type="match status" value="1"/>
</dbReference>
<dbReference type="Proteomes" id="UP001220964">
    <property type="component" value="Unassembled WGS sequence"/>
</dbReference>
<dbReference type="SUPFAM" id="SSF74650">
    <property type="entry name" value="Galactose mutarotase-like"/>
    <property type="match status" value="1"/>
</dbReference>
<name>A0AAE3NW43_9RHOB</name>
<organism evidence="4 5">
    <name type="scientific">Psychromarinibacter sediminicola</name>
    <dbReference type="NCBI Taxonomy" id="3033385"/>
    <lineage>
        <taxon>Bacteria</taxon>
        <taxon>Pseudomonadati</taxon>
        <taxon>Pseudomonadota</taxon>
        <taxon>Alphaproteobacteria</taxon>
        <taxon>Rhodobacterales</taxon>
        <taxon>Paracoccaceae</taxon>
        <taxon>Psychromarinibacter</taxon>
    </lineage>
</organism>
<evidence type="ECO:0000313" key="5">
    <source>
        <dbReference type="Proteomes" id="UP001220964"/>
    </source>
</evidence>
<proteinExistence type="inferred from homology"/>
<dbReference type="GO" id="GO:0006006">
    <property type="term" value="P:glucose metabolic process"/>
    <property type="evidence" value="ECO:0007669"/>
    <property type="project" value="TreeGrafter"/>
</dbReference>
<evidence type="ECO:0000313" key="4">
    <source>
        <dbReference type="EMBL" id="MDF0603106.1"/>
    </source>
</evidence>